<dbReference type="GO" id="GO:0048188">
    <property type="term" value="C:Set1C/COMPASS complex"/>
    <property type="evidence" value="ECO:0007669"/>
    <property type="project" value="EnsemblFungi"/>
</dbReference>
<evidence type="ECO:0000259" key="1">
    <source>
        <dbReference type="Pfam" id="PF05205"/>
    </source>
</evidence>
<dbReference type="Proteomes" id="UP000000689">
    <property type="component" value="Chromosome 2"/>
</dbReference>
<dbReference type="EMBL" id="HE580268">
    <property type="protein sequence ID" value="CCD23498.1"/>
    <property type="molecule type" value="Genomic_DNA"/>
</dbReference>
<dbReference type="OMA" id="WNKDEST"/>
<dbReference type="STRING" id="1071378.G0W6T7"/>
<organism evidence="2 3">
    <name type="scientific">Naumovozyma dairenensis (strain ATCC 10597 / BCRC 20456 / CBS 421 / NBRC 0211 / NRRL Y-12639)</name>
    <name type="common">Saccharomyces dairenensis</name>
    <dbReference type="NCBI Taxonomy" id="1071378"/>
    <lineage>
        <taxon>Eukaryota</taxon>
        <taxon>Fungi</taxon>
        <taxon>Dikarya</taxon>
        <taxon>Ascomycota</taxon>
        <taxon>Saccharomycotina</taxon>
        <taxon>Saccharomycetes</taxon>
        <taxon>Saccharomycetales</taxon>
        <taxon>Saccharomycetaceae</taxon>
        <taxon>Naumovozyma</taxon>
    </lineage>
</organism>
<dbReference type="GO" id="GO:0042800">
    <property type="term" value="F:histone H3K4 methyltransferase activity"/>
    <property type="evidence" value="ECO:0007669"/>
    <property type="project" value="EnsemblFungi"/>
</dbReference>
<dbReference type="Pfam" id="PF05205">
    <property type="entry name" value="COMPASS-Shg1"/>
    <property type="match status" value="1"/>
</dbReference>
<proteinExistence type="predicted"/>
<dbReference type="InterPro" id="IPR055264">
    <property type="entry name" value="BOD1/SHG1_dom"/>
</dbReference>
<feature type="domain" description="BOD1/SHG1" evidence="1">
    <location>
        <begin position="14"/>
        <end position="130"/>
    </location>
</feature>
<dbReference type="GeneID" id="11497623"/>
<dbReference type="KEGG" id="ndi:NDAI_0B04630"/>
<reference evidence="2 3" key="1">
    <citation type="journal article" date="2011" name="Proc. Natl. Acad. Sci. U.S.A.">
        <title>Evolutionary erosion of yeast sex chromosomes by mating-type switching accidents.</title>
        <authorList>
            <person name="Gordon J.L."/>
            <person name="Armisen D."/>
            <person name="Proux-Wera E."/>
            <person name="Oheigeartaigh S.S."/>
            <person name="Byrne K.P."/>
            <person name="Wolfe K.H."/>
        </authorList>
    </citation>
    <scope>NUCLEOTIDE SEQUENCE [LARGE SCALE GENOMIC DNA]</scope>
    <source>
        <strain evidence="3">ATCC 10597 / BCRC 20456 / CBS 421 / NBRC 0211 / NRRL Y-12639</strain>
    </source>
</reference>
<keyword evidence="3" id="KW-1185">Reference proteome</keyword>
<evidence type="ECO:0000313" key="3">
    <source>
        <dbReference type="Proteomes" id="UP000000689"/>
    </source>
</evidence>
<dbReference type="AlphaFoldDB" id="G0W6T7"/>
<dbReference type="RefSeq" id="XP_003668741.1">
    <property type="nucleotide sequence ID" value="XM_003668693.1"/>
</dbReference>
<dbReference type="HOGENOM" id="CLU_139264_0_0_1"/>
<protein>
    <recommendedName>
        <fullName evidence="1">BOD1/SHG1 domain-containing protein</fullName>
    </recommendedName>
</protein>
<accession>G0W6T7</accession>
<gene>
    <name evidence="2" type="primary">NDAI0B04630</name>
    <name evidence="2" type="ordered locus">NDAI_0B04630</name>
</gene>
<dbReference type="OrthoDB" id="5579731at2759"/>
<dbReference type="eggNOG" id="ENOG502S9A4">
    <property type="taxonomic scope" value="Eukaryota"/>
</dbReference>
<name>G0W6T7_NAUDC</name>
<evidence type="ECO:0000313" key="2">
    <source>
        <dbReference type="EMBL" id="CCD23498.1"/>
    </source>
</evidence>
<sequence length="139" mass="15752">MSTINVQTDPAKEFAEAFKKQGYFDQLKREILSKNWKSNNDDDDGTNTTTSVTVEQTIKNKVADSVKDMVDKDPNLIFKNRGTTSALIEAQLFKDDYKKLSEGDNKILLTDFIQQTLNDQELTDGIISKLESIIPDDKK</sequence>